<evidence type="ECO:0000313" key="4">
    <source>
        <dbReference type="Proteomes" id="UP000640583"/>
    </source>
</evidence>
<comment type="caution">
    <text evidence="3">The sequence shown here is derived from an EMBL/GenBank/DDBJ whole genome shotgun (WGS) entry which is preliminary data.</text>
</comment>
<sequence>MAGETYRIQYKSLDDLEFKSRASVEKYLKEEEAVWREFLLWFINDEKLASVGLQVRNFGRSFGNVLSNLENATGFNRQFPFSRSNVLLPPPSRTLVGQLTLGLFNNGNQKDAVSVYLCFISLEAHTLPGNLKGRKEQGAALVAGAKAAEALPFHQISSQKRAGAARMAEAHAAAMAEEVEGAERERETLTETMSHMAESWSRTFETNQKLVEVREERQSVEFDLSLKEFKSTFDGEMIQIEESFRARMSEHALEQEAHGARYEELLDKFLVQMQYRAPVKLWGDRQEGHIEASGKAFKRFIGFACVAVLIALLVPFFAGDYIAASFYQTQGTEQVFSVKDP</sequence>
<keyword evidence="2" id="KW-1133">Transmembrane helix</keyword>
<proteinExistence type="predicted"/>
<dbReference type="AlphaFoldDB" id="A0A8J7IWU1"/>
<keyword evidence="2" id="KW-0472">Membrane</keyword>
<keyword evidence="2" id="KW-0812">Transmembrane</keyword>
<dbReference type="Proteomes" id="UP000640583">
    <property type="component" value="Unassembled WGS sequence"/>
</dbReference>
<dbReference type="RefSeq" id="WP_228848215.1">
    <property type="nucleotide sequence ID" value="NZ_JADCKQ010000004.1"/>
</dbReference>
<accession>A0A8J7IWU1</accession>
<organism evidence="3 4">
    <name type="scientific">Halocynthiibacter styelae</name>
    <dbReference type="NCBI Taxonomy" id="2761955"/>
    <lineage>
        <taxon>Bacteria</taxon>
        <taxon>Pseudomonadati</taxon>
        <taxon>Pseudomonadota</taxon>
        <taxon>Alphaproteobacteria</taxon>
        <taxon>Rhodobacterales</taxon>
        <taxon>Paracoccaceae</taxon>
        <taxon>Halocynthiibacter</taxon>
    </lineage>
</organism>
<keyword evidence="1" id="KW-0175">Coiled coil</keyword>
<feature type="transmembrane region" description="Helical" evidence="2">
    <location>
        <begin position="300"/>
        <end position="318"/>
    </location>
</feature>
<evidence type="ECO:0000313" key="3">
    <source>
        <dbReference type="EMBL" id="MBI1493375.1"/>
    </source>
</evidence>
<evidence type="ECO:0000256" key="1">
    <source>
        <dbReference type="SAM" id="Coils"/>
    </source>
</evidence>
<protein>
    <submittedName>
        <fullName evidence="3">Uncharacterized protein</fullName>
    </submittedName>
</protein>
<dbReference type="EMBL" id="JADCKQ010000004">
    <property type="protein sequence ID" value="MBI1493375.1"/>
    <property type="molecule type" value="Genomic_DNA"/>
</dbReference>
<keyword evidence="4" id="KW-1185">Reference proteome</keyword>
<feature type="coiled-coil region" evidence="1">
    <location>
        <begin position="165"/>
        <end position="199"/>
    </location>
</feature>
<reference evidence="3" key="1">
    <citation type="submission" date="2020-10" db="EMBL/GenBank/DDBJ databases">
        <title>Paenihalocynthiibacter styelae gen. nov., sp. nov., isolated from stalked sea squirt Styela clava.</title>
        <authorList>
            <person name="Kim Y.-O."/>
            <person name="Yoon J.-H."/>
        </authorList>
    </citation>
    <scope>NUCLEOTIDE SEQUENCE</scope>
    <source>
        <strain evidence="3">MYP1-1</strain>
    </source>
</reference>
<gene>
    <name evidence="3" type="ORF">H1D41_06990</name>
</gene>
<name>A0A8J7IWU1_9RHOB</name>
<evidence type="ECO:0000256" key="2">
    <source>
        <dbReference type="SAM" id="Phobius"/>
    </source>
</evidence>